<dbReference type="SUPFAM" id="SSF53187">
    <property type="entry name" value="Zn-dependent exopeptidases"/>
    <property type="match status" value="1"/>
</dbReference>
<evidence type="ECO:0000313" key="5">
    <source>
        <dbReference type="Proteomes" id="UP000741863"/>
    </source>
</evidence>
<dbReference type="PANTHER" id="PTHR32494">
    <property type="entry name" value="ALLANTOATE DEIMINASE-RELATED"/>
    <property type="match status" value="1"/>
</dbReference>
<dbReference type="PROSITE" id="PS00758">
    <property type="entry name" value="ARGE_DAPE_CPG2_1"/>
    <property type="match status" value="1"/>
</dbReference>
<dbReference type="Gene3D" id="3.40.630.10">
    <property type="entry name" value="Zn peptidases"/>
    <property type="match status" value="1"/>
</dbReference>
<protein>
    <submittedName>
        <fullName evidence="4">N-carbamoyl-L-amino-acid hydrolase</fullName>
        <ecNumber evidence="4">3.5.1.87</ecNumber>
    </submittedName>
</protein>
<organism evidence="4 5">
    <name type="scientific">Geomicrobium sediminis</name>
    <dbReference type="NCBI Taxonomy" id="1347788"/>
    <lineage>
        <taxon>Bacteria</taxon>
        <taxon>Bacillati</taxon>
        <taxon>Bacillota</taxon>
        <taxon>Bacilli</taxon>
        <taxon>Bacillales</taxon>
        <taxon>Geomicrobium</taxon>
    </lineage>
</organism>
<reference evidence="4 5" key="1">
    <citation type="submission" date="2021-01" db="EMBL/GenBank/DDBJ databases">
        <title>Genomic Encyclopedia of Type Strains, Phase IV (KMG-IV): sequencing the most valuable type-strain genomes for metagenomic binning, comparative biology and taxonomic classification.</title>
        <authorList>
            <person name="Goeker M."/>
        </authorList>
    </citation>
    <scope>NUCLEOTIDE SEQUENCE [LARGE SCALE GENOMIC DNA]</scope>
    <source>
        <strain evidence="4 5">DSM 25540</strain>
    </source>
</reference>
<dbReference type="InterPro" id="IPR010158">
    <property type="entry name" value="Amidase_Cbmase"/>
</dbReference>
<dbReference type="Proteomes" id="UP000741863">
    <property type="component" value="Unassembled WGS sequence"/>
</dbReference>
<dbReference type="RefSeq" id="WP_204697343.1">
    <property type="nucleotide sequence ID" value="NZ_JAFBEC010000005.1"/>
</dbReference>
<evidence type="ECO:0000313" key="4">
    <source>
        <dbReference type="EMBL" id="MBM7632881.1"/>
    </source>
</evidence>
<comment type="caution">
    <text evidence="4">The sequence shown here is derived from an EMBL/GenBank/DDBJ whole genome shotgun (WGS) entry which is preliminary data.</text>
</comment>
<sequence length="414" mass="45415">MINRTRLEGWIEELAQFGQDPLGGLTRTTFTAPELQAREWLIRKLKEIDLDVTVDPAANIWGRKEGLKNGLPSIAFGSHIDTVPNGGKYDGALGVLTALEVLTTLHEQGVKINHPLELVSFSAEEPNPFGLSTFGSRALTGKLTRKHIESVTDAAGNVLTERLEIAGGSFEQFEQTVRPPSDFVHYLEVHIEQGKRLLTKNIPIGIVRGITGIYREKITVKGQPNHAGTTMMGADRQDALTAAARLVLKIEQAATDYPIEELVATVGEFHVRPNAANIVPGEVTFTMEIRGESDEQLSEVHNQIEETIAHIENDRNVVISREVVLNQAGVPMNQEVMNTMKTIATNRGHETLTLGSMAGHDAAHLAELTSSGMLFVPSLEGKSHCPEEESRMDDIEIVANVLYETILKLDEKSV</sequence>
<dbReference type="EC" id="3.5.1.87" evidence="4"/>
<feature type="domain" description="Peptidase M20 dimerisation" evidence="3">
    <location>
        <begin position="211"/>
        <end position="311"/>
    </location>
</feature>
<evidence type="ECO:0000256" key="1">
    <source>
        <dbReference type="ARBA" id="ARBA00006153"/>
    </source>
</evidence>
<keyword evidence="5" id="KW-1185">Reference proteome</keyword>
<dbReference type="Gene3D" id="3.30.70.360">
    <property type="match status" value="1"/>
</dbReference>
<dbReference type="CDD" id="cd03884">
    <property type="entry name" value="M20_bAS"/>
    <property type="match status" value="1"/>
</dbReference>
<dbReference type="InterPro" id="IPR011650">
    <property type="entry name" value="Peptidase_M20_dimer"/>
</dbReference>
<comment type="similarity">
    <text evidence="1">Belongs to the peptidase M20 family.</text>
</comment>
<evidence type="ECO:0000256" key="2">
    <source>
        <dbReference type="ARBA" id="ARBA00022801"/>
    </source>
</evidence>
<dbReference type="InterPro" id="IPR002933">
    <property type="entry name" value="Peptidase_M20"/>
</dbReference>
<dbReference type="Pfam" id="PF07687">
    <property type="entry name" value="M20_dimer"/>
    <property type="match status" value="1"/>
</dbReference>
<dbReference type="PIRSF" id="PIRSF001235">
    <property type="entry name" value="Amidase_carbamoylase"/>
    <property type="match status" value="1"/>
</dbReference>
<dbReference type="NCBIfam" id="TIGR01879">
    <property type="entry name" value="hydantase"/>
    <property type="match status" value="1"/>
</dbReference>
<evidence type="ECO:0000259" key="3">
    <source>
        <dbReference type="Pfam" id="PF07687"/>
    </source>
</evidence>
<accession>A0ABS2PCP3</accession>
<dbReference type="InterPro" id="IPR036264">
    <property type="entry name" value="Bact_exopeptidase_dim_dom"/>
</dbReference>
<name>A0ABS2PCP3_9BACL</name>
<gene>
    <name evidence="4" type="ORF">JOD17_001975</name>
</gene>
<dbReference type="GO" id="GO:0050538">
    <property type="term" value="F:N-carbamoyl-L-amino-acid hydrolase activity"/>
    <property type="evidence" value="ECO:0007669"/>
    <property type="project" value="UniProtKB-EC"/>
</dbReference>
<dbReference type="EMBL" id="JAFBEC010000005">
    <property type="protein sequence ID" value="MBM7632881.1"/>
    <property type="molecule type" value="Genomic_DNA"/>
</dbReference>
<dbReference type="Pfam" id="PF01546">
    <property type="entry name" value="Peptidase_M20"/>
    <property type="match status" value="1"/>
</dbReference>
<keyword evidence="2 4" id="KW-0378">Hydrolase</keyword>
<dbReference type="SUPFAM" id="SSF55031">
    <property type="entry name" value="Bacterial exopeptidase dimerisation domain"/>
    <property type="match status" value="1"/>
</dbReference>
<proteinExistence type="inferred from homology"/>
<dbReference type="InterPro" id="IPR001261">
    <property type="entry name" value="ArgE/DapE_CS"/>
</dbReference>
<dbReference type="PANTHER" id="PTHR32494:SF5">
    <property type="entry name" value="ALLANTOATE AMIDOHYDROLASE"/>
    <property type="match status" value="1"/>
</dbReference>
<dbReference type="NCBIfam" id="NF006771">
    <property type="entry name" value="PRK09290.1-5"/>
    <property type="match status" value="1"/>
</dbReference>